<dbReference type="Gene3D" id="1.10.357.10">
    <property type="entry name" value="Tetracycline Repressor, domain 2"/>
    <property type="match status" value="1"/>
</dbReference>
<feature type="region of interest" description="Disordered" evidence="5">
    <location>
        <begin position="242"/>
        <end position="262"/>
    </location>
</feature>
<dbReference type="InterPro" id="IPR009057">
    <property type="entry name" value="Homeodomain-like_sf"/>
</dbReference>
<feature type="DNA-binding region" description="H-T-H motif" evidence="4">
    <location>
        <begin position="85"/>
        <end position="104"/>
    </location>
</feature>
<dbReference type="SUPFAM" id="SSF46689">
    <property type="entry name" value="Homeodomain-like"/>
    <property type="match status" value="1"/>
</dbReference>
<evidence type="ECO:0000259" key="6">
    <source>
        <dbReference type="PROSITE" id="PS50977"/>
    </source>
</evidence>
<dbReference type="InterPro" id="IPR001647">
    <property type="entry name" value="HTH_TetR"/>
</dbReference>
<reference evidence="7 8" key="1">
    <citation type="journal article" date="2019" name="Int. J. Syst. Evol. Microbiol.">
        <title>The Global Catalogue of Microorganisms (GCM) 10K type strain sequencing project: providing services to taxonomists for standard genome sequencing and annotation.</title>
        <authorList>
            <consortium name="The Broad Institute Genomics Platform"/>
            <consortium name="The Broad Institute Genome Sequencing Center for Infectious Disease"/>
            <person name="Wu L."/>
            <person name="Ma J."/>
        </authorList>
    </citation>
    <scope>NUCLEOTIDE SEQUENCE [LARGE SCALE GENOMIC DNA]</scope>
    <source>
        <strain evidence="7 8">JCM 16114</strain>
    </source>
</reference>
<dbReference type="Pfam" id="PF00440">
    <property type="entry name" value="TetR_N"/>
    <property type="match status" value="1"/>
</dbReference>
<evidence type="ECO:0000256" key="1">
    <source>
        <dbReference type="ARBA" id="ARBA00023015"/>
    </source>
</evidence>
<sequence length="262" mass="28343">MQVARDGLEVAPHRVEVERSPGVVVTDHDAGVVHDAFASHDLIPSTRYGPYRTLMCMRRRGQELEQAILKAAQDELLESGYAGLTMERVAKRAGTNKNALYRRWPNRAALGVAAYADLAATQTVIPDTGSLRGDVLALLRAANSHWSSPLGEILRGLLSGAADDPELLAVLHSRATDAGAGMWQDVLGRAGIEVTPRVATVAIGLLRNEFVTRGAPTVPDEVLVEIVDEVYLPLVTGPGRAPDARVEQNERVEHARRQVEQA</sequence>
<organism evidence="7 8">
    <name type="scientific">Nonomuraea monospora</name>
    <dbReference type="NCBI Taxonomy" id="568818"/>
    <lineage>
        <taxon>Bacteria</taxon>
        <taxon>Bacillati</taxon>
        <taxon>Actinomycetota</taxon>
        <taxon>Actinomycetes</taxon>
        <taxon>Streptosporangiales</taxon>
        <taxon>Streptosporangiaceae</taxon>
        <taxon>Nonomuraea</taxon>
    </lineage>
</organism>
<dbReference type="Pfam" id="PF16859">
    <property type="entry name" value="TetR_C_11"/>
    <property type="match status" value="1"/>
</dbReference>
<dbReference type="Gene3D" id="1.10.10.60">
    <property type="entry name" value="Homeodomain-like"/>
    <property type="match status" value="1"/>
</dbReference>
<dbReference type="InterPro" id="IPR011075">
    <property type="entry name" value="TetR_C"/>
</dbReference>
<evidence type="ECO:0000256" key="5">
    <source>
        <dbReference type="SAM" id="MobiDB-lite"/>
    </source>
</evidence>
<dbReference type="PANTHER" id="PTHR30055">
    <property type="entry name" value="HTH-TYPE TRANSCRIPTIONAL REGULATOR RUTR"/>
    <property type="match status" value="1"/>
</dbReference>
<dbReference type="PROSITE" id="PS50977">
    <property type="entry name" value="HTH_TETR_2"/>
    <property type="match status" value="1"/>
</dbReference>
<keyword evidence="3" id="KW-0804">Transcription</keyword>
<accession>A0ABN3CQI8</accession>
<proteinExistence type="predicted"/>
<dbReference type="EMBL" id="BAAAQX010000022">
    <property type="protein sequence ID" value="GAA2211690.1"/>
    <property type="molecule type" value="Genomic_DNA"/>
</dbReference>
<dbReference type="PANTHER" id="PTHR30055:SF148">
    <property type="entry name" value="TETR-FAMILY TRANSCRIPTIONAL REGULATOR"/>
    <property type="match status" value="1"/>
</dbReference>
<keyword evidence="2 4" id="KW-0238">DNA-binding</keyword>
<dbReference type="InterPro" id="IPR050109">
    <property type="entry name" value="HTH-type_TetR-like_transc_reg"/>
</dbReference>
<protein>
    <recommendedName>
        <fullName evidence="6">HTH tetR-type domain-containing protein</fullName>
    </recommendedName>
</protein>
<comment type="caution">
    <text evidence="7">The sequence shown here is derived from an EMBL/GenBank/DDBJ whole genome shotgun (WGS) entry which is preliminary data.</text>
</comment>
<keyword evidence="8" id="KW-1185">Reference proteome</keyword>
<gene>
    <name evidence="7" type="ORF">GCM10009850_071500</name>
</gene>
<dbReference type="SUPFAM" id="SSF48498">
    <property type="entry name" value="Tetracyclin repressor-like, C-terminal domain"/>
    <property type="match status" value="1"/>
</dbReference>
<evidence type="ECO:0000256" key="3">
    <source>
        <dbReference type="ARBA" id="ARBA00023163"/>
    </source>
</evidence>
<evidence type="ECO:0000313" key="8">
    <source>
        <dbReference type="Proteomes" id="UP001499843"/>
    </source>
</evidence>
<evidence type="ECO:0000256" key="2">
    <source>
        <dbReference type="ARBA" id="ARBA00023125"/>
    </source>
</evidence>
<dbReference type="PRINTS" id="PR00455">
    <property type="entry name" value="HTHTETR"/>
</dbReference>
<name>A0ABN3CQI8_9ACTN</name>
<dbReference type="InterPro" id="IPR036271">
    <property type="entry name" value="Tet_transcr_reg_TetR-rel_C_sf"/>
</dbReference>
<feature type="domain" description="HTH tetR-type" evidence="6">
    <location>
        <begin position="62"/>
        <end position="122"/>
    </location>
</feature>
<evidence type="ECO:0000313" key="7">
    <source>
        <dbReference type="EMBL" id="GAA2211690.1"/>
    </source>
</evidence>
<dbReference type="Proteomes" id="UP001499843">
    <property type="component" value="Unassembled WGS sequence"/>
</dbReference>
<evidence type="ECO:0000256" key="4">
    <source>
        <dbReference type="PROSITE-ProRule" id="PRU00335"/>
    </source>
</evidence>
<keyword evidence="1" id="KW-0805">Transcription regulation</keyword>